<dbReference type="Proteomes" id="UP000284416">
    <property type="component" value="Unassembled WGS sequence"/>
</dbReference>
<dbReference type="FunFam" id="3.40.50.1000:FF:000036">
    <property type="entry name" value="HAD family hydrolase"/>
    <property type="match status" value="1"/>
</dbReference>
<dbReference type="RefSeq" id="WP_118923306.1">
    <property type="nucleotide sequence ID" value="NZ_QWEG01000013.1"/>
</dbReference>
<dbReference type="GO" id="GO:0016787">
    <property type="term" value="F:hydrolase activity"/>
    <property type="evidence" value="ECO:0007669"/>
    <property type="project" value="UniProtKB-KW"/>
</dbReference>
<dbReference type="SFLD" id="SFLDG01135">
    <property type="entry name" value="C1.5.6:_HAD__Beta-PGM__Phospha"/>
    <property type="match status" value="1"/>
</dbReference>
<dbReference type="Gene3D" id="1.10.150.240">
    <property type="entry name" value="Putative phosphatase, domain 2"/>
    <property type="match status" value="1"/>
</dbReference>
<dbReference type="NCBIfam" id="TIGR01509">
    <property type="entry name" value="HAD-SF-IA-v3"/>
    <property type="match status" value="1"/>
</dbReference>
<evidence type="ECO:0000313" key="4">
    <source>
        <dbReference type="EMBL" id="RHW35694.1"/>
    </source>
</evidence>
<dbReference type="GO" id="GO:0046872">
    <property type="term" value="F:metal ion binding"/>
    <property type="evidence" value="ECO:0007669"/>
    <property type="project" value="UniProtKB-KW"/>
</dbReference>
<gene>
    <name evidence="4" type="ORF">D1B31_18810</name>
</gene>
<dbReference type="AlphaFoldDB" id="A0A417YPD9"/>
<organism evidence="4 5">
    <name type="scientific">Neobacillus notoginsengisoli</name>
    <dbReference type="NCBI Taxonomy" id="1578198"/>
    <lineage>
        <taxon>Bacteria</taxon>
        <taxon>Bacillati</taxon>
        <taxon>Bacillota</taxon>
        <taxon>Bacilli</taxon>
        <taxon>Bacillales</taxon>
        <taxon>Bacillaceae</taxon>
        <taxon>Neobacillus</taxon>
    </lineage>
</organism>
<evidence type="ECO:0000256" key="3">
    <source>
        <dbReference type="ARBA" id="ARBA00022801"/>
    </source>
</evidence>
<comment type="similarity">
    <text evidence="1">Belongs to the HAD-like hydrolase superfamily. CbbY/CbbZ/Gph/YieH family.</text>
</comment>
<dbReference type="OrthoDB" id="9797743at2"/>
<dbReference type="PANTHER" id="PTHR18901:SF38">
    <property type="entry name" value="PSEUDOURIDINE-5'-PHOSPHATASE"/>
    <property type="match status" value="1"/>
</dbReference>
<protein>
    <submittedName>
        <fullName evidence="4">HAD family hydrolase</fullName>
    </submittedName>
</protein>
<proteinExistence type="inferred from homology"/>
<dbReference type="Gene3D" id="3.40.50.1000">
    <property type="entry name" value="HAD superfamily/HAD-like"/>
    <property type="match status" value="1"/>
</dbReference>
<dbReference type="InterPro" id="IPR006439">
    <property type="entry name" value="HAD-SF_hydro_IA"/>
</dbReference>
<dbReference type="InterPro" id="IPR023198">
    <property type="entry name" value="PGP-like_dom2"/>
</dbReference>
<name>A0A417YPD9_9BACI</name>
<evidence type="ECO:0000256" key="1">
    <source>
        <dbReference type="ARBA" id="ARBA00006171"/>
    </source>
</evidence>
<dbReference type="SFLD" id="SFLDS00003">
    <property type="entry name" value="Haloacid_Dehalogenase"/>
    <property type="match status" value="1"/>
</dbReference>
<dbReference type="Pfam" id="PF13419">
    <property type="entry name" value="HAD_2"/>
    <property type="match status" value="1"/>
</dbReference>
<keyword evidence="2" id="KW-0479">Metal-binding</keyword>
<dbReference type="CDD" id="cd16423">
    <property type="entry name" value="HAD_BPGM-like"/>
    <property type="match status" value="1"/>
</dbReference>
<dbReference type="InterPro" id="IPR023214">
    <property type="entry name" value="HAD_sf"/>
</dbReference>
<dbReference type="InterPro" id="IPR036412">
    <property type="entry name" value="HAD-like_sf"/>
</dbReference>
<reference evidence="4 5" key="1">
    <citation type="journal article" date="2017" name="Int. J. Syst. Evol. Microbiol.">
        <title>Bacillus notoginsengisoli sp. nov., a novel bacterium isolated from the rhizosphere of Panax notoginseng.</title>
        <authorList>
            <person name="Zhang M.Y."/>
            <person name="Cheng J."/>
            <person name="Cai Y."/>
            <person name="Zhang T.Y."/>
            <person name="Wu Y.Y."/>
            <person name="Manikprabhu D."/>
            <person name="Li W.J."/>
            <person name="Zhang Y.X."/>
        </authorList>
    </citation>
    <scope>NUCLEOTIDE SEQUENCE [LARGE SCALE GENOMIC DNA]</scope>
    <source>
        <strain evidence="4 5">JCM 30743</strain>
    </source>
</reference>
<dbReference type="EMBL" id="QWEG01000013">
    <property type="protein sequence ID" value="RHW35694.1"/>
    <property type="molecule type" value="Genomic_DNA"/>
</dbReference>
<dbReference type="PANTHER" id="PTHR18901">
    <property type="entry name" value="2-DEOXYGLUCOSE-6-PHOSPHATE PHOSPHATASE 2"/>
    <property type="match status" value="1"/>
</dbReference>
<dbReference type="SUPFAM" id="SSF56784">
    <property type="entry name" value="HAD-like"/>
    <property type="match status" value="1"/>
</dbReference>
<accession>A0A417YPD9</accession>
<comment type="caution">
    <text evidence="4">The sequence shown here is derived from an EMBL/GenBank/DDBJ whole genome shotgun (WGS) entry which is preliminary data.</text>
</comment>
<evidence type="ECO:0000256" key="2">
    <source>
        <dbReference type="ARBA" id="ARBA00022723"/>
    </source>
</evidence>
<keyword evidence="3 4" id="KW-0378">Hydrolase</keyword>
<keyword evidence="5" id="KW-1185">Reference proteome</keyword>
<evidence type="ECO:0000313" key="5">
    <source>
        <dbReference type="Proteomes" id="UP000284416"/>
    </source>
</evidence>
<sequence>MIKGIVFDFDGLIVDTESLWFEAYQEIMKEFRCDLTLEEFSKVIGTTDEQLNEFFELTTGMTVDEAGLHVKTRDFYHQRAGSLELREGVREFLDEARELNLKIGLASSSGRDWVESYLKKFEILEYFETIKTKEDVEKVKPDPALYVKALAALGIRPEETIAFEDSLNGSAAAIAAGMHCVIVPNPVTNHLPFENYRLKLISMAEKSLAQVIKEVEAASSTC</sequence>
<dbReference type="InterPro" id="IPR041492">
    <property type="entry name" value="HAD_2"/>
</dbReference>
<dbReference type="SFLD" id="SFLDG01129">
    <property type="entry name" value="C1.5:_HAD__Beta-PGM__Phosphata"/>
    <property type="match status" value="1"/>
</dbReference>
<dbReference type="PRINTS" id="PR00413">
    <property type="entry name" value="HADHALOGNASE"/>
</dbReference>